<dbReference type="PANTHER" id="PTHR10009:SF18">
    <property type="entry name" value="PROTEIN YELLOW-LIKE PROTEIN"/>
    <property type="match status" value="1"/>
</dbReference>
<reference evidence="6" key="1">
    <citation type="submission" date="2019-10" db="EMBL/GenBank/DDBJ databases">
        <title>Sergentomyia schwetzi: salivary gland transcriptome, proteome and enzymatic activities in two lineages adapted to different blood sources.</title>
        <authorList>
            <person name="Polanska N."/>
            <person name="Ishemgulova A."/>
            <person name="Volfova V."/>
            <person name="Flegontov P."/>
            <person name="Votypka J."/>
            <person name="Yurchenko V."/>
            <person name="Volf P."/>
        </authorList>
    </citation>
    <scope>NUCLEOTIDE SEQUENCE</scope>
    <source>
        <tissue evidence="6">Salivary glands</tissue>
    </source>
</reference>
<dbReference type="SUPFAM" id="SSF63829">
    <property type="entry name" value="Calcium-dependent phosphotriesterase"/>
    <property type="match status" value="1"/>
</dbReference>
<dbReference type="Gene3D" id="2.120.10.30">
    <property type="entry name" value="TolB, C-terminal domain"/>
    <property type="match status" value="1"/>
</dbReference>
<keyword evidence="3" id="KW-0964">Secreted</keyword>
<dbReference type="EMBL" id="MN605303">
    <property type="protein sequence ID" value="QHO60693.1"/>
    <property type="molecule type" value="mRNA"/>
</dbReference>
<dbReference type="Pfam" id="PF03022">
    <property type="entry name" value="MRJP"/>
    <property type="match status" value="1"/>
</dbReference>
<comment type="subcellular location">
    <subcellularLocation>
        <location evidence="1">Secreted</location>
    </subcellularLocation>
</comment>
<dbReference type="PANTHER" id="PTHR10009">
    <property type="entry name" value="PROTEIN YELLOW-RELATED"/>
    <property type="match status" value="1"/>
</dbReference>
<evidence type="ECO:0000256" key="3">
    <source>
        <dbReference type="ARBA" id="ARBA00022525"/>
    </source>
</evidence>
<feature type="signal peptide" evidence="5">
    <location>
        <begin position="1"/>
        <end position="21"/>
    </location>
</feature>
<dbReference type="AlphaFoldDB" id="A0A6B9VJT8"/>
<protein>
    <submittedName>
        <fullName evidence="6">Salivary yellow-related protein</fullName>
    </submittedName>
</protein>
<evidence type="ECO:0000256" key="1">
    <source>
        <dbReference type="ARBA" id="ARBA00004613"/>
    </source>
</evidence>
<sequence length="404" mass="46350">MKFLVWFPIFLIFQEFQSISSNGETVQILHHWIFGDSIIKQNIPDSIAHDVKNRKLFIAIPRVFESNTMTLAEINDGSARSANFIPFSGKPTKPFISVYQVVVDECDRLWVLDAGSAYKGRYEKRNAAIIAFDLKTKKDYPEISRYEIPKEYVKEPHYFAKMAVDVVNPTEGCDKTFIYIANHLECAMIVYNHKDKTSRRITHRSFQPKRQTEITRASLKYTSGLYSITLGQRDANGDRIAYYIPGSGTELFAINTKKIKNKEAFVPTRIGDRELPEDSPLRNKNLWALSYSTGLNDAITMAYDPLTKVLFVGEPNNRRIACWKTEGEFTDENKDAIYSNNDIYLFKDMSVDAHGTLWSLVYVLEPQEWYKLSPKVIPRIQIWKADTSIAIGGTKCDAGESMYY</sequence>
<accession>A0A6B9VJT8</accession>
<organism evidence="6">
    <name type="scientific">Sergentomyia schwetzi</name>
    <dbReference type="NCBI Taxonomy" id="114605"/>
    <lineage>
        <taxon>Eukaryota</taxon>
        <taxon>Metazoa</taxon>
        <taxon>Ecdysozoa</taxon>
        <taxon>Arthropoda</taxon>
        <taxon>Hexapoda</taxon>
        <taxon>Insecta</taxon>
        <taxon>Pterygota</taxon>
        <taxon>Neoptera</taxon>
        <taxon>Endopterygota</taxon>
        <taxon>Diptera</taxon>
        <taxon>Nematocera</taxon>
        <taxon>Psychodoidea</taxon>
        <taxon>Psychodidae</taxon>
        <taxon>Sergentomyia</taxon>
        <taxon>Sergentomyia</taxon>
    </lineage>
</organism>
<evidence type="ECO:0000256" key="2">
    <source>
        <dbReference type="ARBA" id="ARBA00009127"/>
    </source>
</evidence>
<dbReference type="InterPro" id="IPR011042">
    <property type="entry name" value="6-blade_b-propeller_TolB-like"/>
</dbReference>
<proteinExistence type="evidence at transcript level"/>
<keyword evidence="4 5" id="KW-0732">Signal</keyword>
<feature type="chain" id="PRO_5025494417" evidence="5">
    <location>
        <begin position="22"/>
        <end position="404"/>
    </location>
</feature>
<evidence type="ECO:0000256" key="4">
    <source>
        <dbReference type="ARBA" id="ARBA00022729"/>
    </source>
</evidence>
<comment type="similarity">
    <text evidence="2">Belongs to the major royal jelly protein family.</text>
</comment>
<evidence type="ECO:0000313" key="6">
    <source>
        <dbReference type="EMBL" id="QHO60693.1"/>
    </source>
</evidence>
<name>A0A6B9VJT8_9DIPT</name>
<dbReference type="GO" id="GO:0005576">
    <property type="term" value="C:extracellular region"/>
    <property type="evidence" value="ECO:0007669"/>
    <property type="project" value="UniProtKB-SubCell"/>
</dbReference>
<dbReference type="InterPro" id="IPR017996">
    <property type="entry name" value="MRJP/yellow-related"/>
</dbReference>
<evidence type="ECO:0000256" key="5">
    <source>
        <dbReference type="SAM" id="SignalP"/>
    </source>
</evidence>